<evidence type="ECO:0000313" key="9">
    <source>
        <dbReference type="EMBL" id="ADE57016.1"/>
    </source>
</evidence>
<feature type="transmembrane region" description="Helical" evidence="7">
    <location>
        <begin position="20"/>
        <end position="40"/>
    </location>
</feature>
<keyword evidence="3 7" id="KW-0812">Transmembrane</keyword>
<dbReference type="GO" id="GO:0036376">
    <property type="term" value="P:sodium ion export across plasma membrane"/>
    <property type="evidence" value="ECO:0007669"/>
    <property type="project" value="InterPro"/>
</dbReference>
<keyword evidence="4 7" id="KW-1133">Transmembrane helix</keyword>
<dbReference type="EMBL" id="CP001997">
    <property type="protein sequence ID" value="ADE57016.1"/>
    <property type="molecule type" value="Genomic_DNA"/>
</dbReference>
<evidence type="ECO:0000256" key="7">
    <source>
        <dbReference type="SAM" id="Phobius"/>
    </source>
</evidence>
<evidence type="ECO:0000313" key="8">
    <source>
        <dbReference type="EMBL" id="ADE56413.1"/>
    </source>
</evidence>
<sequence>MTNLHTYFETGFSGPLTLCFIAFSAVFMVLGGLTAIIYAIKYFGGVKKASPPSQPPAPREKAPAAPAVTGAETGDKGKIVAAIAAALLEATGQPCRITEIRPASGPHRRPVLSLWRSSAIMEGLESLNNTNWSSR</sequence>
<comment type="subcellular location">
    <subcellularLocation>
        <location evidence="1">Cell membrane</location>
    </subcellularLocation>
</comment>
<evidence type="ECO:0000256" key="4">
    <source>
        <dbReference type="ARBA" id="ARBA00022989"/>
    </source>
</evidence>
<proteinExistence type="predicted"/>
<dbReference type="eggNOG" id="ENOG5033EBD">
    <property type="taxonomic scope" value="Bacteria"/>
</dbReference>
<protein>
    <submittedName>
        <fullName evidence="8">Sodium pump decarboxylase gamma subunit</fullName>
    </submittedName>
</protein>
<gene>
    <name evidence="8" type="ordered locus">Amico_0268</name>
    <name evidence="9" type="ordered locus">Amico_0885</name>
</gene>
<dbReference type="KEGG" id="aco:Amico_0885"/>
<dbReference type="KEGG" id="aco:Amico_0268"/>
<feature type="region of interest" description="Disordered" evidence="6">
    <location>
        <begin position="47"/>
        <end position="71"/>
    </location>
</feature>
<dbReference type="GO" id="GO:0005886">
    <property type="term" value="C:plasma membrane"/>
    <property type="evidence" value="ECO:0007669"/>
    <property type="project" value="UniProtKB-SubCell"/>
</dbReference>
<dbReference type="Proteomes" id="UP000002366">
    <property type="component" value="Chromosome"/>
</dbReference>
<dbReference type="STRING" id="572547.Amico_0268"/>
<organism evidence="8 10">
    <name type="scientific">Aminobacterium colombiense (strain DSM 12261 / ALA-1)</name>
    <dbReference type="NCBI Taxonomy" id="572547"/>
    <lineage>
        <taxon>Bacteria</taxon>
        <taxon>Thermotogati</taxon>
        <taxon>Synergistota</taxon>
        <taxon>Synergistia</taxon>
        <taxon>Synergistales</taxon>
        <taxon>Aminobacteriaceae</taxon>
        <taxon>Aminobacterium</taxon>
    </lineage>
</organism>
<dbReference type="InterPro" id="IPR005899">
    <property type="entry name" value="Na_pump_deCOase"/>
</dbReference>
<dbReference type="AlphaFoldDB" id="D5ECY1"/>
<keyword evidence="2" id="KW-1003">Cell membrane</keyword>
<evidence type="ECO:0000256" key="3">
    <source>
        <dbReference type="ARBA" id="ARBA00022692"/>
    </source>
</evidence>
<reference evidence="8 10" key="1">
    <citation type="journal article" date="2010" name="Stand. Genomic Sci.">
        <title>Complete genome sequence of Aminobacterium colombiense type strain (ALA-1).</title>
        <authorList>
            <person name="Chertkov O."/>
            <person name="Sikorski J."/>
            <person name="Brambilla E."/>
            <person name="Lapidus A."/>
            <person name="Copeland A."/>
            <person name="Glavina Del Rio T."/>
            <person name="Nolan M."/>
            <person name="Lucas S."/>
            <person name="Tice H."/>
            <person name="Cheng J.F."/>
            <person name="Han C."/>
            <person name="Detter J.C."/>
            <person name="Bruce D."/>
            <person name="Tapia R."/>
            <person name="Goodwin L."/>
            <person name="Pitluck S."/>
            <person name="Liolios K."/>
            <person name="Ivanova N."/>
            <person name="Mavromatis K."/>
            <person name="Ovchinnikova G."/>
            <person name="Pati A."/>
            <person name="Chen A."/>
            <person name="Palaniappan K."/>
            <person name="Land M."/>
            <person name="Hauser L."/>
            <person name="Chang Y.J."/>
            <person name="Jeffries C.D."/>
            <person name="Spring S."/>
            <person name="Rohde M."/>
            <person name="Goker M."/>
            <person name="Bristow J."/>
            <person name="Eisen J.A."/>
            <person name="Markowitz V."/>
            <person name="Hugenholtz P."/>
            <person name="Kyrpides N.C."/>
            <person name="Klenk H.P."/>
        </authorList>
    </citation>
    <scope>NUCLEOTIDE SEQUENCE [LARGE SCALE GENOMIC DNA]</scope>
    <source>
        <strain evidence="8">DSM 12261</strain>
        <strain evidence="10">DSM 12261 / ALA-1</strain>
    </source>
</reference>
<evidence type="ECO:0000256" key="1">
    <source>
        <dbReference type="ARBA" id="ARBA00004236"/>
    </source>
</evidence>
<evidence type="ECO:0000256" key="5">
    <source>
        <dbReference type="ARBA" id="ARBA00023136"/>
    </source>
</evidence>
<dbReference type="GO" id="GO:0015081">
    <property type="term" value="F:sodium ion transmembrane transporter activity"/>
    <property type="evidence" value="ECO:0007669"/>
    <property type="project" value="InterPro"/>
</dbReference>
<dbReference type="EMBL" id="CP001997">
    <property type="protein sequence ID" value="ADE56413.1"/>
    <property type="molecule type" value="Genomic_DNA"/>
</dbReference>
<dbReference type="Pfam" id="PF04277">
    <property type="entry name" value="OAD_gamma"/>
    <property type="match status" value="1"/>
</dbReference>
<dbReference type="HOGENOM" id="CLU_1881397_0_0_0"/>
<dbReference type="RefSeq" id="WP_013047679.1">
    <property type="nucleotide sequence ID" value="NC_014011.1"/>
</dbReference>
<accession>D5ECY1</accession>
<keyword evidence="5 7" id="KW-0472">Membrane</keyword>
<name>D5ECY1_AMICL</name>
<keyword evidence="10" id="KW-1185">Reference proteome</keyword>
<evidence type="ECO:0000313" key="10">
    <source>
        <dbReference type="Proteomes" id="UP000002366"/>
    </source>
</evidence>
<evidence type="ECO:0000256" key="2">
    <source>
        <dbReference type="ARBA" id="ARBA00022475"/>
    </source>
</evidence>
<evidence type="ECO:0000256" key="6">
    <source>
        <dbReference type="SAM" id="MobiDB-lite"/>
    </source>
</evidence>